<feature type="domain" description="Mandelate racemase/muconate lactonizing enzyme C-terminal" evidence="2">
    <location>
        <begin position="136"/>
        <end position="261"/>
    </location>
</feature>
<dbReference type="InterPro" id="IPR029017">
    <property type="entry name" value="Enolase-like_N"/>
</dbReference>
<dbReference type="EMBL" id="VXRG01000026">
    <property type="protein sequence ID" value="MXY92293.1"/>
    <property type="molecule type" value="Genomic_DNA"/>
</dbReference>
<evidence type="ECO:0000259" key="2">
    <source>
        <dbReference type="SMART" id="SM00922"/>
    </source>
</evidence>
<dbReference type="CDD" id="cd03316">
    <property type="entry name" value="MR_like"/>
    <property type="match status" value="1"/>
</dbReference>
<keyword evidence="1" id="KW-0456">Lyase</keyword>
<dbReference type="Pfam" id="PF02746">
    <property type="entry name" value="MR_MLE_N"/>
    <property type="match status" value="1"/>
</dbReference>
<dbReference type="InterPro" id="IPR036849">
    <property type="entry name" value="Enolase-like_C_sf"/>
</dbReference>
<sequence length="404" mass="45043">MKIQKLETIWFEEQFNTLWLRIHTDEGLIGLGETYYVPRAVAAVIHDVFANLLIGRSVFDIENHWNNMFATVNFFGFAGAETRAISTVDVALWDLLGQYTGQPIYNMLGGRNRDRIPIYNTCVSHGPHMDYHAWMEGRAGELAQELLSTGVRAMKIWPWDQFGVSLGGPVGQRAGVGAVGPVGHYLDPDDLKRGLEPIQQIRAAVGDKMQVAIEGHARWNLPIAIDIGRALEPYDIMWLEEIIPPDNVDSYARLAAATKVPICVSERLFTRFGFRQVVEKNAAHIVMPDMAWTGGLTETRKIVAMADTYYLPFTTHDTIGPVALWSAAHLAAHAPNAMIMETVRAYTQGWYNDVMTEELVIREGQLEFPDRPGLGTALRPEVLERSDVHVEVSDASSLKDVSTG</sequence>
<proteinExistence type="predicted"/>
<dbReference type="SUPFAM" id="SSF54826">
    <property type="entry name" value="Enolase N-terminal domain-like"/>
    <property type="match status" value="1"/>
</dbReference>
<dbReference type="Gene3D" id="3.30.390.10">
    <property type="entry name" value="Enolase-like, N-terminal domain"/>
    <property type="match status" value="1"/>
</dbReference>
<dbReference type="SUPFAM" id="SSF51604">
    <property type="entry name" value="Enolase C-terminal domain-like"/>
    <property type="match status" value="1"/>
</dbReference>
<dbReference type="Pfam" id="PF13378">
    <property type="entry name" value="MR_MLE_C"/>
    <property type="match status" value="1"/>
</dbReference>
<reference evidence="3" key="1">
    <citation type="submission" date="2019-09" db="EMBL/GenBank/DDBJ databases">
        <title>Characterisation of the sponge microbiome using genome-centric metagenomics.</title>
        <authorList>
            <person name="Engelberts J.P."/>
            <person name="Robbins S.J."/>
            <person name="De Goeij J.M."/>
            <person name="Aranda M."/>
            <person name="Bell S.C."/>
            <person name="Webster N.S."/>
        </authorList>
    </citation>
    <scope>NUCLEOTIDE SEQUENCE</scope>
    <source>
        <strain evidence="3">SB0664_bin_27</strain>
    </source>
</reference>
<dbReference type="SMART" id="SM00922">
    <property type="entry name" value="MR_MLE"/>
    <property type="match status" value="1"/>
</dbReference>
<dbReference type="InterPro" id="IPR034593">
    <property type="entry name" value="DgoD-like"/>
</dbReference>
<name>A0A6B0YMN6_9CHLR</name>
<dbReference type="InterPro" id="IPR013341">
    <property type="entry name" value="Mandelate_racemase_N_dom"/>
</dbReference>
<dbReference type="InterPro" id="IPR029065">
    <property type="entry name" value="Enolase_C-like"/>
</dbReference>
<comment type="caution">
    <text evidence="3">The sequence shown here is derived from an EMBL/GenBank/DDBJ whole genome shotgun (WGS) entry which is preliminary data.</text>
</comment>
<dbReference type="SFLD" id="SFLDS00001">
    <property type="entry name" value="Enolase"/>
    <property type="match status" value="1"/>
</dbReference>
<dbReference type="AlphaFoldDB" id="A0A6B0YMN6"/>
<dbReference type="PANTHER" id="PTHR48080:SF2">
    <property type="entry name" value="D-GALACTONATE DEHYDRATASE"/>
    <property type="match status" value="1"/>
</dbReference>
<dbReference type="Gene3D" id="3.20.20.120">
    <property type="entry name" value="Enolase-like C-terminal domain"/>
    <property type="match status" value="1"/>
</dbReference>
<accession>A0A6B0YMN6</accession>
<evidence type="ECO:0000313" key="3">
    <source>
        <dbReference type="EMBL" id="MXY92293.1"/>
    </source>
</evidence>
<dbReference type="SFLD" id="SFLDG00179">
    <property type="entry name" value="mandelate_racemase"/>
    <property type="match status" value="1"/>
</dbReference>
<dbReference type="GO" id="GO:0016829">
    <property type="term" value="F:lyase activity"/>
    <property type="evidence" value="ECO:0007669"/>
    <property type="project" value="UniProtKB-KW"/>
</dbReference>
<dbReference type="InterPro" id="IPR013342">
    <property type="entry name" value="Mandelate_racemase_C"/>
</dbReference>
<dbReference type="PANTHER" id="PTHR48080">
    <property type="entry name" value="D-GALACTONATE DEHYDRATASE-RELATED"/>
    <property type="match status" value="1"/>
</dbReference>
<gene>
    <name evidence="3" type="ORF">F4Y42_02470</name>
</gene>
<organism evidence="3">
    <name type="scientific">Caldilineaceae bacterium SB0664_bin_27</name>
    <dbReference type="NCBI Taxonomy" id="2605260"/>
    <lineage>
        <taxon>Bacteria</taxon>
        <taxon>Bacillati</taxon>
        <taxon>Chloroflexota</taxon>
        <taxon>Caldilineae</taxon>
        <taxon>Caldilineales</taxon>
        <taxon>Caldilineaceae</taxon>
    </lineage>
</organism>
<protein>
    <submittedName>
        <fullName evidence="3">Mandelate racemase/muconate lactonizing enzyme family protein</fullName>
    </submittedName>
</protein>
<evidence type="ECO:0000256" key="1">
    <source>
        <dbReference type="ARBA" id="ARBA00023239"/>
    </source>
</evidence>